<dbReference type="WormBase" id="Bm8086">
    <property type="protein sequence ID" value="BM39757"/>
    <property type="gene ID" value="WBGene00228347"/>
</dbReference>
<evidence type="ECO:0000256" key="1">
    <source>
        <dbReference type="SAM" id="MobiDB-lite"/>
    </source>
</evidence>
<evidence type="ECO:0000313" key="3">
    <source>
        <dbReference type="WormBase" id="Bm8086"/>
    </source>
</evidence>
<feature type="compositionally biased region" description="Polar residues" evidence="1">
    <location>
        <begin position="99"/>
        <end position="108"/>
    </location>
</feature>
<accession>A0A0J9XMD4</accession>
<evidence type="ECO:0000313" key="2">
    <source>
        <dbReference type="EMBL" id="CDP91046.1"/>
    </source>
</evidence>
<reference evidence="2" key="1">
    <citation type="journal article" date="2007" name="Science">
        <title>Draft genome of the filarial nematode parasite Brugia malayi.</title>
        <authorList>
            <person name="Ghedin E."/>
            <person name="Wang S."/>
            <person name="Spiro D."/>
            <person name="Caler E."/>
            <person name="Zhao Q."/>
            <person name="Crabtree J."/>
            <person name="Allen J.E."/>
            <person name="Delcher A.L."/>
            <person name="Guiliano D.B."/>
            <person name="Miranda-Saavedra D."/>
            <person name="Angiuoli S.V."/>
            <person name="Creasy T."/>
            <person name="Amedeo P."/>
            <person name="Haas B."/>
            <person name="El-Sayed N.M."/>
            <person name="Wortman J.R."/>
            <person name="Feldblyum T."/>
            <person name="Tallon L."/>
            <person name="Schatz M."/>
            <person name="Shumway M."/>
            <person name="Koo H."/>
            <person name="Salzberg S.L."/>
            <person name="Schobel S."/>
            <person name="Pertea M."/>
            <person name="Pop M."/>
            <person name="White O."/>
            <person name="Barton G.J."/>
            <person name="Carlow C.K."/>
            <person name="Crawford M.J."/>
            <person name="Daub J."/>
            <person name="Dimmic M.W."/>
            <person name="Estes C.F."/>
            <person name="Foster J.M."/>
            <person name="Ganatra M."/>
            <person name="Gregory W.F."/>
            <person name="Johnson N.M."/>
            <person name="Jin J."/>
            <person name="Komuniecki R."/>
            <person name="Korf I."/>
            <person name="Kumar S."/>
            <person name="Laney S."/>
            <person name="Li B.W."/>
            <person name="Li W."/>
            <person name="Lindblom T.H."/>
            <person name="Lustigman S."/>
            <person name="Ma D."/>
            <person name="Maina C.V."/>
            <person name="Martin D.M."/>
            <person name="McCarter J.P."/>
            <person name="McReynolds L."/>
            <person name="Mitreva M."/>
            <person name="Nutman T.B."/>
            <person name="Parkinson J."/>
            <person name="Peregrin-Alvarez J.M."/>
            <person name="Poole C."/>
            <person name="Ren Q."/>
            <person name="Saunders L."/>
            <person name="Sluder A.E."/>
            <person name="Smith K."/>
            <person name="Stanke M."/>
            <person name="Unnasch T.R."/>
            <person name="Ware J."/>
            <person name="Wei A.D."/>
            <person name="Weil G."/>
            <person name="Williams D.J."/>
            <person name="Zhang Y."/>
            <person name="Williams S.A."/>
            <person name="Fraser-Liggett C."/>
            <person name="Slatko B."/>
            <person name="Blaxter M.L."/>
            <person name="Scott A.L."/>
        </authorList>
    </citation>
    <scope>NUCLEOTIDE SEQUENCE</scope>
    <source>
        <strain evidence="2">FR3</strain>
    </source>
</reference>
<sequence>MFPWRQELSRERRLFVLQRIRLILISGRCSWAQAIPSIDLHASLVAAERRAYDHARTFDSYVCLIFTFASDEARRRLQHQQRQQQMQEREVREVRSDLSSDVSENAQL</sequence>
<proteinExistence type="predicted"/>
<feature type="compositionally biased region" description="Basic and acidic residues" evidence="1">
    <location>
        <begin position="87"/>
        <end position="98"/>
    </location>
</feature>
<dbReference type="OMA" id="MFPWRQE"/>
<feature type="region of interest" description="Disordered" evidence="1">
    <location>
        <begin position="77"/>
        <end position="108"/>
    </location>
</feature>
<reference evidence="2" key="2">
    <citation type="submission" date="2012-12" db="EMBL/GenBank/DDBJ databases">
        <authorList>
            <person name="Gao Y.W."/>
            <person name="Fan S.T."/>
            <person name="Sun H.T."/>
            <person name="Wang Z."/>
            <person name="Gao X.L."/>
            <person name="Li Y.G."/>
            <person name="Wang T.C."/>
            <person name="Zhang K."/>
            <person name="Xu W.W."/>
            <person name="Yu Z.J."/>
            <person name="Xia X.Z."/>
        </authorList>
    </citation>
    <scope>NUCLEOTIDE SEQUENCE</scope>
    <source>
        <strain evidence="2">FR3</strain>
    </source>
</reference>
<gene>
    <name evidence="2 3" type="ORF">Bm8086</name>
    <name evidence="2" type="ORF">BM_Bm8086</name>
</gene>
<name>A0A0J9XMD4_BRUMA</name>
<protein>
    <submittedName>
        <fullName evidence="2">Bm8086</fullName>
    </submittedName>
</protein>
<organism evidence="2">
    <name type="scientific">Brugia malayi</name>
    <name type="common">Filarial nematode worm</name>
    <dbReference type="NCBI Taxonomy" id="6279"/>
    <lineage>
        <taxon>Eukaryota</taxon>
        <taxon>Metazoa</taxon>
        <taxon>Ecdysozoa</taxon>
        <taxon>Nematoda</taxon>
        <taxon>Chromadorea</taxon>
        <taxon>Rhabditida</taxon>
        <taxon>Spirurina</taxon>
        <taxon>Spiruromorpha</taxon>
        <taxon>Filarioidea</taxon>
        <taxon>Onchocercidae</taxon>
        <taxon>Brugia</taxon>
    </lineage>
</organism>
<dbReference type="EMBL" id="LN855388">
    <property type="protein sequence ID" value="CDP91046.1"/>
    <property type="molecule type" value="Genomic_DNA"/>
</dbReference>
<dbReference type="AlphaFoldDB" id="A0A0J9XMD4"/>